<dbReference type="SUPFAM" id="SSF51735">
    <property type="entry name" value="NAD(P)-binding Rossmann-fold domains"/>
    <property type="match status" value="1"/>
</dbReference>
<dbReference type="Proteomes" id="UP001301388">
    <property type="component" value="Unassembled WGS sequence"/>
</dbReference>
<reference evidence="2 3" key="1">
    <citation type="submission" date="2023-12" db="EMBL/GenBank/DDBJ databases">
        <title>Baltic Sea Cyanobacteria.</title>
        <authorList>
            <person name="Delbaje E."/>
            <person name="Fewer D.P."/>
            <person name="Shishido T.K."/>
        </authorList>
    </citation>
    <scope>NUCLEOTIDE SEQUENCE [LARGE SCALE GENOMIC DNA]</scope>
    <source>
        <strain evidence="2 3">UHCC 0370</strain>
    </source>
</reference>
<dbReference type="SUPFAM" id="SSF50129">
    <property type="entry name" value="GroES-like"/>
    <property type="match status" value="1"/>
</dbReference>
<dbReference type="InterPro" id="IPR013154">
    <property type="entry name" value="ADH-like_N"/>
</dbReference>
<comment type="caution">
    <text evidence="2">The sequence shown here is derived from an EMBL/GenBank/DDBJ whole genome shotgun (WGS) entry which is preliminary data.</text>
</comment>
<keyword evidence="3" id="KW-1185">Reference proteome</keyword>
<sequence length="380" mass="41798">MKTVAICGSKVETIMSADSFVDHLEIEGIKVNCGIIHTKDITFASNDPVFSNYVLFQVKAFSCNYRDKRLILNTATSAPANRFNAVGSEFVGVVLAVGTDVTDLKTGDRVIANNCYPDSGVTGLRPGVPTNHASKELRILHQAKLIKIPDVMPDDVAASFSIGGQTSYSMIRKLQIQPEQNILVTAAKSNTSLFVLHALQKYRQQMGIRVYALTSSGKFIDKIQAIGVDRVVQIQPNSETWIDPETAASVLEETKGGFHGIIDPFFDLHIARMLPVMKPEAKYITCGLYDQFTDLTGTQSPDIGISPQHLLYTTMIYNLSIIGNCIGLTSDLEQAIADYAQGNLPVAIDSVYTGKDIAPFFDRMYNSRDRFGKVVYSYEN</sequence>
<dbReference type="Pfam" id="PF08240">
    <property type="entry name" value="ADH_N"/>
    <property type="match status" value="1"/>
</dbReference>
<organism evidence="2 3">
    <name type="scientific">Pseudanabaena galeata UHCC 0370</name>
    <dbReference type="NCBI Taxonomy" id="3110310"/>
    <lineage>
        <taxon>Bacteria</taxon>
        <taxon>Bacillati</taxon>
        <taxon>Cyanobacteriota</taxon>
        <taxon>Cyanophyceae</taxon>
        <taxon>Pseudanabaenales</taxon>
        <taxon>Pseudanabaenaceae</taxon>
        <taxon>Pseudanabaena</taxon>
    </lineage>
</organism>
<dbReference type="Gene3D" id="3.40.50.720">
    <property type="entry name" value="NAD(P)-binding Rossmann-like Domain"/>
    <property type="match status" value="1"/>
</dbReference>
<proteinExistence type="predicted"/>
<dbReference type="PANTHER" id="PTHR43677">
    <property type="entry name" value="SHORT-CHAIN DEHYDROGENASE/REDUCTASE"/>
    <property type="match status" value="1"/>
</dbReference>
<name>A0ABU5TP78_9CYAN</name>
<gene>
    <name evidence="2" type="ORF">VB774_20900</name>
</gene>
<feature type="domain" description="Alcohol dehydrogenase-like N-terminal" evidence="1">
    <location>
        <begin position="53"/>
        <end position="149"/>
    </location>
</feature>
<evidence type="ECO:0000313" key="2">
    <source>
        <dbReference type="EMBL" id="MEA5480095.1"/>
    </source>
</evidence>
<evidence type="ECO:0000313" key="3">
    <source>
        <dbReference type="Proteomes" id="UP001301388"/>
    </source>
</evidence>
<dbReference type="Gene3D" id="3.90.180.10">
    <property type="entry name" value="Medium-chain alcohol dehydrogenases, catalytic domain"/>
    <property type="match status" value="1"/>
</dbReference>
<dbReference type="InterPro" id="IPR011032">
    <property type="entry name" value="GroES-like_sf"/>
</dbReference>
<dbReference type="InterPro" id="IPR036291">
    <property type="entry name" value="NAD(P)-bd_dom_sf"/>
</dbReference>
<dbReference type="InterPro" id="IPR051397">
    <property type="entry name" value="Zn-ADH-like_protein"/>
</dbReference>
<dbReference type="EMBL" id="JAYGIE010000109">
    <property type="protein sequence ID" value="MEA5480095.1"/>
    <property type="molecule type" value="Genomic_DNA"/>
</dbReference>
<dbReference type="RefSeq" id="WP_323263185.1">
    <property type="nucleotide sequence ID" value="NZ_JAYGIE010000109.1"/>
</dbReference>
<protein>
    <submittedName>
        <fullName evidence="2">Zinc-binding alcohol dehydrogenase family protein</fullName>
    </submittedName>
</protein>
<evidence type="ECO:0000259" key="1">
    <source>
        <dbReference type="Pfam" id="PF08240"/>
    </source>
</evidence>
<accession>A0ABU5TP78</accession>
<dbReference type="PANTHER" id="PTHR43677:SF4">
    <property type="entry name" value="QUINONE OXIDOREDUCTASE-LIKE PROTEIN 2"/>
    <property type="match status" value="1"/>
</dbReference>